<proteinExistence type="predicted"/>
<dbReference type="AlphaFoldDB" id="A0A371E9I0"/>
<accession>A0A371E9I0</accession>
<dbReference type="CDD" id="cd09272">
    <property type="entry name" value="RNase_HI_RT_Ty1"/>
    <property type="match status" value="1"/>
</dbReference>
<dbReference type="EMBL" id="QJKJ01015341">
    <property type="protein sequence ID" value="RDX62691.1"/>
    <property type="molecule type" value="Genomic_DNA"/>
</dbReference>
<dbReference type="PANTHER" id="PTHR11439">
    <property type="entry name" value="GAG-POL-RELATED RETROTRANSPOSON"/>
    <property type="match status" value="1"/>
</dbReference>
<dbReference type="OrthoDB" id="1713262at2759"/>
<evidence type="ECO:0000313" key="1">
    <source>
        <dbReference type="EMBL" id="RDX62691.1"/>
    </source>
</evidence>
<name>A0A371E9I0_MUCPR</name>
<dbReference type="STRING" id="157652.A0A371E9I0"/>
<evidence type="ECO:0000313" key="2">
    <source>
        <dbReference type="Proteomes" id="UP000257109"/>
    </source>
</evidence>
<sequence length="187" mass="20887">MLWVSQKDYIEKILKRFNMHNAKPARIPIAGHFKLSKSQCPKNEEEREEMNKVPYSSAVGSLMYAMVCTRPDIGYAVGVVSRFLSDPGKEHWEAVKWILRYLRGTAKRSLCFGNENLKLIGYSDSDMAGDVDSRKSTSGGAVSWQSKLQKCVTLSTAEAEYSNNSDSGDHNGDDNDSGDIYVVVTYV</sequence>
<protein>
    <recommendedName>
        <fullName evidence="3">Retrovirus-related Pol polyprotein from transposon TNT 1-94</fullName>
    </recommendedName>
</protein>
<organism evidence="1 2">
    <name type="scientific">Mucuna pruriens</name>
    <name type="common">Velvet bean</name>
    <name type="synonym">Dolichos pruriens</name>
    <dbReference type="NCBI Taxonomy" id="157652"/>
    <lineage>
        <taxon>Eukaryota</taxon>
        <taxon>Viridiplantae</taxon>
        <taxon>Streptophyta</taxon>
        <taxon>Embryophyta</taxon>
        <taxon>Tracheophyta</taxon>
        <taxon>Spermatophyta</taxon>
        <taxon>Magnoliopsida</taxon>
        <taxon>eudicotyledons</taxon>
        <taxon>Gunneridae</taxon>
        <taxon>Pentapetalae</taxon>
        <taxon>rosids</taxon>
        <taxon>fabids</taxon>
        <taxon>Fabales</taxon>
        <taxon>Fabaceae</taxon>
        <taxon>Papilionoideae</taxon>
        <taxon>50 kb inversion clade</taxon>
        <taxon>NPAAA clade</taxon>
        <taxon>indigoferoid/millettioid clade</taxon>
        <taxon>Phaseoleae</taxon>
        <taxon>Mucuna</taxon>
    </lineage>
</organism>
<gene>
    <name evidence="1" type="ORF">CR513_58952</name>
</gene>
<dbReference type="Proteomes" id="UP000257109">
    <property type="component" value="Unassembled WGS sequence"/>
</dbReference>
<dbReference type="PANTHER" id="PTHR11439:SF467">
    <property type="entry name" value="INTEGRASE CATALYTIC DOMAIN-CONTAINING PROTEIN"/>
    <property type="match status" value="1"/>
</dbReference>
<keyword evidence="2" id="KW-1185">Reference proteome</keyword>
<comment type="caution">
    <text evidence="1">The sequence shown here is derived from an EMBL/GenBank/DDBJ whole genome shotgun (WGS) entry which is preliminary data.</text>
</comment>
<feature type="non-terminal residue" evidence="1">
    <location>
        <position position="1"/>
    </location>
</feature>
<reference evidence="1" key="1">
    <citation type="submission" date="2018-05" db="EMBL/GenBank/DDBJ databases">
        <title>Draft genome of Mucuna pruriens seed.</title>
        <authorList>
            <person name="Nnadi N.E."/>
            <person name="Vos R."/>
            <person name="Hasami M.H."/>
            <person name="Devisetty U.K."/>
            <person name="Aguiy J.C."/>
        </authorList>
    </citation>
    <scope>NUCLEOTIDE SEQUENCE [LARGE SCALE GENOMIC DNA]</scope>
    <source>
        <strain evidence="1">JCA_2017</strain>
    </source>
</reference>
<evidence type="ECO:0008006" key="3">
    <source>
        <dbReference type="Google" id="ProtNLM"/>
    </source>
</evidence>